<feature type="compositionally biased region" description="Basic residues" evidence="1">
    <location>
        <begin position="14"/>
        <end position="24"/>
    </location>
</feature>
<dbReference type="EMBL" id="GDIQ01014839">
    <property type="protein sequence ID" value="JAN79898.1"/>
    <property type="molecule type" value="Transcribed_RNA"/>
</dbReference>
<proteinExistence type="predicted"/>
<organism evidence="2">
    <name type="scientific">Daphnia magna</name>
    <dbReference type="NCBI Taxonomy" id="35525"/>
    <lineage>
        <taxon>Eukaryota</taxon>
        <taxon>Metazoa</taxon>
        <taxon>Ecdysozoa</taxon>
        <taxon>Arthropoda</taxon>
        <taxon>Crustacea</taxon>
        <taxon>Branchiopoda</taxon>
        <taxon>Diplostraca</taxon>
        <taxon>Cladocera</taxon>
        <taxon>Anomopoda</taxon>
        <taxon>Daphniidae</taxon>
        <taxon>Daphnia</taxon>
    </lineage>
</organism>
<evidence type="ECO:0000256" key="1">
    <source>
        <dbReference type="SAM" id="MobiDB-lite"/>
    </source>
</evidence>
<sequence length="89" mass="10920">MEEEEEQEEEQQHQSKKQNEKKKKKRWEMFLHFLRIITDGTSHFLFQLLTLPAHILFCLMYTRNNFTSDSIGFSPAPHYHHIFMYIFSR</sequence>
<name>A0A0P6HUA0_9CRUS</name>
<reference evidence="2" key="1">
    <citation type="submission" date="2015-10" db="EMBL/GenBank/DDBJ databases">
        <title>EvidentialGene: Evidence-directed Construction of Complete mRNA Transcriptomes without Genomes.</title>
        <authorList>
            <person name="Gilbert D.G."/>
        </authorList>
    </citation>
    <scope>NUCLEOTIDE SEQUENCE</scope>
</reference>
<dbReference type="AlphaFoldDB" id="A0A0P6HUA0"/>
<evidence type="ECO:0000313" key="2">
    <source>
        <dbReference type="EMBL" id="JAN79898.1"/>
    </source>
</evidence>
<protein>
    <submittedName>
        <fullName evidence="2">Uncharacterized protein</fullName>
    </submittedName>
</protein>
<accession>A0A0P6HUA0</accession>
<feature type="region of interest" description="Disordered" evidence="1">
    <location>
        <begin position="1"/>
        <end position="24"/>
    </location>
</feature>